<protein>
    <submittedName>
        <fullName evidence="1">Uncharacterized protein</fullName>
    </submittedName>
</protein>
<evidence type="ECO:0000313" key="1">
    <source>
        <dbReference type="EMBL" id="KAH7953498.1"/>
    </source>
</evidence>
<dbReference type="Proteomes" id="UP000821865">
    <property type="component" value="Chromosome 4"/>
</dbReference>
<proteinExistence type="predicted"/>
<comment type="caution">
    <text evidence="1">The sequence shown here is derived from an EMBL/GenBank/DDBJ whole genome shotgun (WGS) entry which is preliminary data.</text>
</comment>
<accession>A0ACB8CW56</accession>
<name>A0ACB8CW56_DERSI</name>
<dbReference type="EMBL" id="CM023473">
    <property type="protein sequence ID" value="KAH7953498.1"/>
    <property type="molecule type" value="Genomic_DNA"/>
</dbReference>
<evidence type="ECO:0000313" key="2">
    <source>
        <dbReference type="Proteomes" id="UP000821865"/>
    </source>
</evidence>
<organism evidence="1 2">
    <name type="scientific">Dermacentor silvarum</name>
    <name type="common">Tick</name>
    <dbReference type="NCBI Taxonomy" id="543639"/>
    <lineage>
        <taxon>Eukaryota</taxon>
        <taxon>Metazoa</taxon>
        <taxon>Ecdysozoa</taxon>
        <taxon>Arthropoda</taxon>
        <taxon>Chelicerata</taxon>
        <taxon>Arachnida</taxon>
        <taxon>Acari</taxon>
        <taxon>Parasitiformes</taxon>
        <taxon>Ixodida</taxon>
        <taxon>Ixodoidea</taxon>
        <taxon>Ixodidae</taxon>
        <taxon>Rhipicephalinae</taxon>
        <taxon>Dermacentor</taxon>
    </lineage>
</organism>
<keyword evidence="2" id="KW-1185">Reference proteome</keyword>
<sequence length="739" mass="81620">MPIFRKFRADLHSRSAALPPSLTAAAVPGGEEDALRANMGNSLPKRTRTPTPMPGRRFLKPLRNENLRLVESRSQRRNAKMAAGATSTSGKSTPPQRGPVSREAKDHQPKSSWKPKPLPKFHPDDFVVITKPRTAVATGTQNLLIASTKNAFGTSNKARLTFSGKVKPRTVTYNSEVTQVKSYLRTIPACGQTVWTIVQAPFVEGVRAPYECKPKFAFCGGGHDTNSTDCTAKYRLDTKMAAQKGGKPREKGKKARQQDYASGVDSSPRGDVTKSKKQAPLSGHDCKFDQAPPQPPHGGSGKQAHYQLRQGETGAWATAQAPVPQKWETAKAMESDAAAPVTSDSSVANVEARLHAKFETLIGTAMERIIAEVMEVLPTMITQHVTNLPRTTLRAGLLEDVSGHPSKLSRRVIDLEDDEGSCPLPGAEFQPLVAGSGAPTFPPLTPKWEHGGKTLVGDALLIVGDFNGPTRVCGYRHEEKRRRKLAELASTLGPTLHTDPVHPTRRGNSVTRGTCPDLTFTRKILYADWVNTEETLGSGHYILNTTIGTRPLAKPTTQARLQHWPTFRQNYNTATTVHAQGYQSWSQELVSSLRSMKTSNYLSDAVSDVDNHLLPLWGAAQCLVRRWRRQKHNRKLKAAELTQQAAEYAAQLADANWVDRCNTAAWQMSSSNTRRLFCALNDQTRTRNGTQKHLQRAVHSFHGHTTQLERKLWDQYMRNTQNPRGPAYSYAGSEYVELD</sequence>
<gene>
    <name evidence="1" type="ORF">HPB49_009566</name>
</gene>
<reference evidence="1" key="1">
    <citation type="submission" date="2020-05" db="EMBL/GenBank/DDBJ databases">
        <title>Large-scale comparative analyses of tick genomes elucidate their genetic diversity and vector capacities.</title>
        <authorList>
            <person name="Jia N."/>
            <person name="Wang J."/>
            <person name="Shi W."/>
            <person name="Du L."/>
            <person name="Sun Y."/>
            <person name="Zhan W."/>
            <person name="Jiang J."/>
            <person name="Wang Q."/>
            <person name="Zhang B."/>
            <person name="Ji P."/>
            <person name="Sakyi L.B."/>
            <person name="Cui X."/>
            <person name="Yuan T."/>
            <person name="Jiang B."/>
            <person name="Yang W."/>
            <person name="Lam T.T.-Y."/>
            <person name="Chang Q."/>
            <person name="Ding S."/>
            <person name="Wang X."/>
            <person name="Zhu J."/>
            <person name="Ruan X."/>
            <person name="Zhao L."/>
            <person name="Wei J."/>
            <person name="Que T."/>
            <person name="Du C."/>
            <person name="Cheng J."/>
            <person name="Dai P."/>
            <person name="Han X."/>
            <person name="Huang E."/>
            <person name="Gao Y."/>
            <person name="Liu J."/>
            <person name="Shao H."/>
            <person name="Ye R."/>
            <person name="Li L."/>
            <person name="Wei W."/>
            <person name="Wang X."/>
            <person name="Wang C."/>
            <person name="Yang T."/>
            <person name="Huo Q."/>
            <person name="Li W."/>
            <person name="Guo W."/>
            <person name="Chen H."/>
            <person name="Zhou L."/>
            <person name="Ni X."/>
            <person name="Tian J."/>
            <person name="Zhou Y."/>
            <person name="Sheng Y."/>
            <person name="Liu T."/>
            <person name="Pan Y."/>
            <person name="Xia L."/>
            <person name="Li J."/>
            <person name="Zhao F."/>
            <person name="Cao W."/>
        </authorList>
    </citation>
    <scope>NUCLEOTIDE SEQUENCE</scope>
    <source>
        <strain evidence="1">Dsil-2018</strain>
    </source>
</reference>